<dbReference type="Pfam" id="PF13843">
    <property type="entry name" value="DDE_Tnp_1_7"/>
    <property type="match status" value="1"/>
</dbReference>
<evidence type="ECO:0000313" key="4">
    <source>
        <dbReference type="Proteomes" id="UP000595437"/>
    </source>
</evidence>
<reference evidence="2" key="2">
    <citation type="journal article" name="Sci. Data">
        <title>Chromosome-scale genome assembly of the sea louse Caligus rogercresseyi by SMRT sequencing and Hi-C analysis.</title>
        <authorList>
            <person name="Gallardo-Escarate C."/>
            <person name="Valenzuela-Munoz V."/>
            <person name="Nunez-Acuna G."/>
            <person name="Valenzuela-Miranda D."/>
            <person name="Goncalves A.T."/>
            <person name="Escobar-Sepulveda H."/>
            <person name="Liachko I."/>
            <person name="Nelson B."/>
            <person name="Roberts S."/>
            <person name="Warren W."/>
        </authorList>
    </citation>
    <scope>NUCLEOTIDE SEQUENCE</scope>
    <source>
        <tissue evidence="2">Whole tissue</tissue>
    </source>
</reference>
<dbReference type="OrthoDB" id="6369221at2759"/>
<protein>
    <recommendedName>
        <fullName evidence="1">PiggyBac transposable element-derived protein domain-containing protein</fullName>
    </recommendedName>
</protein>
<dbReference type="EMBL" id="CP045902">
    <property type="protein sequence ID" value="QQP38183.1"/>
    <property type="molecule type" value="Genomic_DNA"/>
</dbReference>
<keyword evidence="4" id="KW-1185">Reference proteome</keyword>
<accession>A0A7T8JWZ3</accession>
<dbReference type="EMBL" id="CP045896">
    <property type="protein sequence ID" value="QQP50093.1"/>
    <property type="molecule type" value="Genomic_DNA"/>
</dbReference>
<dbReference type="Proteomes" id="UP000595437">
    <property type="component" value="Chromosome 13"/>
</dbReference>
<proteinExistence type="predicted"/>
<reference evidence="4" key="1">
    <citation type="submission" date="2021-01" db="EMBL/GenBank/DDBJ databases">
        <title>Caligus Genome Assembly.</title>
        <authorList>
            <person name="Gallardo-Escarate C."/>
        </authorList>
    </citation>
    <scope>NUCLEOTIDE SEQUENCE [LARGE SCALE GENOMIC DNA]</scope>
</reference>
<dbReference type="InterPro" id="IPR029526">
    <property type="entry name" value="PGBD"/>
</dbReference>
<feature type="domain" description="PiggyBac transposable element-derived protein" evidence="1">
    <location>
        <begin position="1"/>
        <end position="40"/>
    </location>
</feature>
<dbReference type="Proteomes" id="UP000595437">
    <property type="component" value="Chromosome 7"/>
</dbReference>
<sequence>MGGVDKHDQLVQLYRTFIRSRKWPLRMIFHLINMGVSNAWLEWRRDASLCKLPAKQIKSMDLLTFTQMIAEALSTSVPGRGRPSSTSCPSPSF</sequence>
<evidence type="ECO:0000313" key="3">
    <source>
        <dbReference type="EMBL" id="QQP50093.1"/>
    </source>
</evidence>
<dbReference type="AlphaFoldDB" id="A0A7T8JWZ3"/>
<name>A0A7T8JWZ3_CALRO</name>
<dbReference type="PANTHER" id="PTHR47272">
    <property type="entry name" value="DDE_TNP_1_7 DOMAIN-CONTAINING PROTEIN"/>
    <property type="match status" value="1"/>
</dbReference>
<organism evidence="2 4">
    <name type="scientific">Caligus rogercresseyi</name>
    <name type="common">Sea louse</name>
    <dbReference type="NCBI Taxonomy" id="217165"/>
    <lineage>
        <taxon>Eukaryota</taxon>
        <taxon>Metazoa</taxon>
        <taxon>Ecdysozoa</taxon>
        <taxon>Arthropoda</taxon>
        <taxon>Crustacea</taxon>
        <taxon>Multicrustacea</taxon>
        <taxon>Hexanauplia</taxon>
        <taxon>Copepoda</taxon>
        <taxon>Siphonostomatoida</taxon>
        <taxon>Caligidae</taxon>
        <taxon>Caligus</taxon>
    </lineage>
</organism>
<evidence type="ECO:0000259" key="1">
    <source>
        <dbReference type="Pfam" id="PF13843"/>
    </source>
</evidence>
<gene>
    <name evidence="3" type="ORF">FKW44_010980</name>
    <name evidence="2" type="ORF">FKW44_018688</name>
</gene>
<dbReference type="PANTHER" id="PTHR47272:SF1">
    <property type="entry name" value="PIGGYBAC TRANSPOSABLE ELEMENT-DERIVED PROTEIN 3-LIKE"/>
    <property type="match status" value="1"/>
</dbReference>
<evidence type="ECO:0000313" key="2">
    <source>
        <dbReference type="EMBL" id="QQP38183.1"/>
    </source>
</evidence>